<protein>
    <submittedName>
        <fullName evidence="2">Uncharacterized protein</fullName>
    </submittedName>
</protein>
<organism evidence="2 3">
    <name type="scientific">Hypholoma sublateritium (strain FD-334 SS-4)</name>
    <dbReference type="NCBI Taxonomy" id="945553"/>
    <lineage>
        <taxon>Eukaryota</taxon>
        <taxon>Fungi</taxon>
        <taxon>Dikarya</taxon>
        <taxon>Basidiomycota</taxon>
        <taxon>Agaricomycotina</taxon>
        <taxon>Agaricomycetes</taxon>
        <taxon>Agaricomycetidae</taxon>
        <taxon>Agaricales</taxon>
        <taxon>Agaricineae</taxon>
        <taxon>Strophariaceae</taxon>
        <taxon>Hypholoma</taxon>
    </lineage>
</organism>
<evidence type="ECO:0000313" key="3">
    <source>
        <dbReference type="Proteomes" id="UP000054270"/>
    </source>
</evidence>
<keyword evidence="3" id="KW-1185">Reference proteome</keyword>
<evidence type="ECO:0000256" key="1">
    <source>
        <dbReference type="SAM" id="Phobius"/>
    </source>
</evidence>
<proteinExistence type="predicted"/>
<accession>A0A0D2L6X9</accession>
<sequence length="53" mass="5711">MPCVPLVLCVQPPPALRTFVGVWLDICLWVYAVGLSTRGGSESRSAVLLALVR</sequence>
<name>A0A0D2L6X9_HYPSF</name>
<keyword evidence="1" id="KW-1133">Transmembrane helix</keyword>
<feature type="transmembrane region" description="Helical" evidence="1">
    <location>
        <begin position="15"/>
        <end position="35"/>
    </location>
</feature>
<reference evidence="3" key="1">
    <citation type="submission" date="2014-04" db="EMBL/GenBank/DDBJ databases">
        <title>Evolutionary Origins and Diversification of the Mycorrhizal Mutualists.</title>
        <authorList>
            <consortium name="DOE Joint Genome Institute"/>
            <consortium name="Mycorrhizal Genomics Consortium"/>
            <person name="Kohler A."/>
            <person name="Kuo A."/>
            <person name="Nagy L.G."/>
            <person name="Floudas D."/>
            <person name="Copeland A."/>
            <person name="Barry K.W."/>
            <person name="Cichocki N."/>
            <person name="Veneault-Fourrey C."/>
            <person name="LaButti K."/>
            <person name="Lindquist E.A."/>
            <person name="Lipzen A."/>
            <person name="Lundell T."/>
            <person name="Morin E."/>
            <person name="Murat C."/>
            <person name="Riley R."/>
            <person name="Ohm R."/>
            <person name="Sun H."/>
            <person name="Tunlid A."/>
            <person name="Henrissat B."/>
            <person name="Grigoriev I.V."/>
            <person name="Hibbett D.S."/>
            <person name="Martin F."/>
        </authorList>
    </citation>
    <scope>NUCLEOTIDE SEQUENCE [LARGE SCALE GENOMIC DNA]</scope>
    <source>
        <strain evidence="3">FD-334 SS-4</strain>
    </source>
</reference>
<gene>
    <name evidence="2" type="ORF">HYPSUDRAFT_40560</name>
</gene>
<evidence type="ECO:0000313" key="2">
    <source>
        <dbReference type="EMBL" id="KJA22767.1"/>
    </source>
</evidence>
<dbReference type="AlphaFoldDB" id="A0A0D2L6X9"/>
<keyword evidence="1" id="KW-0472">Membrane</keyword>
<dbReference type="EMBL" id="KN817547">
    <property type="protein sequence ID" value="KJA22767.1"/>
    <property type="molecule type" value="Genomic_DNA"/>
</dbReference>
<dbReference type="Proteomes" id="UP000054270">
    <property type="component" value="Unassembled WGS sequence"/>
</dbReference>
<keyword evidence="1" id="KW-0812">Transmembrane</keyword>